<dbReference type="GO" id="GO:0022857">
    <property type="term" value="F:transmembrane transporter activity"/>
    <property type="evidence" value="ECO:0007669"/>
    <property type="project" value="InterPro"/>
</dbReference>
<dbReference type="GO" id="GO:0005886">
    <property type="term" value="C:plasma membrane"/>
    <property type="evidence" value="ECO:0007669"/>
    <property type="project" value="UniProtKB-SubCell"/>
</dbReference>
<reference evidence="7" key="1">
    <citation type="submission" date="2021-01" db="EMBL/GenBank/DDBJ databases">
        <title>Whole genome shotgun sequence of Actinocatenispora rupis NBRC 107355.</title>
        <authorList>
            <person name="Komaki H."/>
            <person name="Tamura T."/>
        </authorList>
    </citation>
    <scope>NUCLEOTIDE SEQUENCE</scope>
    <source>
        <strain evidence="7">NBRC 107355</strain>
    </source>
</reference>
<feature type="transmembrane region" description="Helical" evidence="5">
    <location>
        <begin position="458"/>
        <end position="477"/>
    </location>
</feature>
<dbReference type="PANTHER" id="PTHR42718">
    <property type="entry name" value="MAJOR FACILITATOR SUPERFAMILY MULTIDRUG TRANSPORTER MFSC"/>
    <property type="match status" value="1"/>
</dbReference>
<feature type="transmembrane region" description="Helical" evidence="5">
    <location>
        <begin position="426"/>
        <end position="446"/>
    </location>
</feature>
<dbReference type="Pfam" id="PF07690">
    <property type="entry name" value="MFS_1"/>
    <property type="match status" value="1"/>
</dbReference>
<dbReference type="PROSITE" id="PS50850">
    <property type="entry name" value="MFS"/>
    <property type="match status" value="1"/>
</dbReference>
<evidence type="ECO:0000256" key="3">
    <source>
        <dbReference type="ARBA" id="ARBA00022989"/>
    </source>
</evidence>
<evidence type="ECO:0000256" key="1">
    <source>
        <dbReference type="ARBA" id="ARBA00004651"/>
    </source>
</evidence>
<evidence type="ECO:0000256" key="4">
    <source>
        <dbReference type="ARBA" id="ARBA00023136"/>
    </source>
</evidence>
<dbReference type="EMBL" id="BOMB01000014">
    <property type="protein sequence ID" value="GID11710.1"/>
    <property type="molecule type" value="Genomic_DNA"/>
</dbReference>
<keyword evidence="8" id="KW-1185">Reference proteome</keyword>
<evidence type="ECO:0000313" key="8">
    <source>
        <dbReference type="Proteomes" id="UP000612808"/>
    </source>
</evidence>
<gene>
    <name evidence="7" type="primary">actII-2</name>
    <name evidence="7" type="ORF">Aru02nite_25990</name>
</gene>
<feature type="transmembrane region" description="Helical" evidence="5">
    <location>
        <begin position="380"/>
        <end position="405"/>
    </location>
</feature>
<evidence type="ECO:0000259" key="6">
    <source>
        <dbReference type="PROSITE" id="PS50850"/>
    </source>
</evidence>
<feature type="transmembrane region" description="Helical" evidence="5">
    <location>
        <begin position="217"/>
        <end position="235"/>
    </location>
</feature>
<dbReference type="InterPro" id="IPR036259">
    <property type="entry name" value="MFS_trans_sf"/>
</dbReference>
<keyword evidence="4 5" id="KW-0472">Membrane</keyword>
<keyword evidence="2 5" id="KW-0812">Transmembrane</keyword>
<feature type="transmembrane region" description="Helical" evidence="5">
    <location>
        <begin position="61"/>
        <end position="80"/>
    </location>
</feature>
<feature type="transmembrane region" description="Helical" evidence="5">
    <location>
        <begin position="117"/>
        <end position="138"/>
    </location>
</feature>
<dbReference type="Gene3D" id="1.20.1720.10">
    <property type="entry name" value="Multidrug resistance protein D"/>
    <property type="match status" value="1"/>
</dbReference>
<organism evidence="7 8">
    <name type="scientific">Actinocatenispora rupis</name>
    <dbReference type="NCBI Taxonomy" id="519421"/>
    <lineage>
        <taxon>Bacteria</taxon>
        <taxon>Bacillati</taxon>
        <taxon>Actinomycetota</taxon>
        <taxon>Actinomycetes</taxon>
        <taxon>Micromonosporales</taxon>
        <taxon>Micromonosporaceae</taxon>
        <taxon>Actinocatenispora</taxon>
    </lineage>
</organism>
<dbReference type="RefSeq" id="WP_239076645.1">
    <property type="nucleotide sequence ID" value="NZ_BAAAZM010000005.1"/>
</dbReference>
<accession>A0A8J3J405</accession>
<feature type="transmembrane region" description="Helical" evidence="5">
    <location>
        <begin position="290"/>
        <end position="310"/>
    </location>
</feature>
<dbReference type="CDD" id="cd17321">
    <property type="entry name" value="MFS_MMR_MDR_like"/>
    <property type="match status" value="1"/>
</dbReference>
<name>A0A8J3J405_9ACTN</name>
<dbReference type="AlphaFoldDB" id="A0A8J3J405"/>
<protein>
    <submittedName>
        <fullName evidence="7">Putative actinorhodin transporter</fullName>
    </submittedName>
</protein>
<comment type="caution">
    <text evidence="7">The sequence shown here is derived from an EMBL/GenBank/DDBJ whole genome shotgun (WGS) entry which is preliminary data.</text>
</comment>
<feature type="transmembrane region" description="Helical" evidence="5">
    <location>
        <begin position="92"/>
        <end position="111"/>
    </location>
</feature>
<evidence type="ECO:0000313" key="7">
    <source>
        <dbReference type="EMBL" id="GID11710.1"/>
    </source>
</evidence>
<sequence length="486" mass="49592">MTATAHPTTQDTKPPGPPGYRYRWLGLAVVLCAEVMDLLDSTVTTVAAPTVRRSLGGGTALMQWLTAAYTLAFALGLITGGRLGDLFGRRRMFLVGAAGFTAASVACGLATGPGTLVAARVLQGVFGAVLIPQGFGLLKEMFPPEETGRAFGAFGPVMGLSAVGGPILAGVLIDADLYGTGWRAIFLINLPIGLAAVLGAALFLPTVPAVRGQRLDPLGVLLVGGGLVALLYPLVQGRELGWPWWGFALLGLGVALLVAFAGHQVRRARAGRDPLVPPALFRRRSFTGGLVLGVVFFTAVMGMLLTLGLYLQLGLGYTPVRASLTTAPNAFGIVVGSILAGTLSARLGRRALHLGLAVIAVGLTGLTVLVTLVGTTLTPWYFTAPLLVVGVGLGLVFAPLFGFVLGEVAGDEVGAGSGVLNAVQQVANATGAAVVGTLFFTVAGTHPDATAYTGAVRVVLPVVIAVVAVSFALVYLLPKRAAAGAG</sequence>
<feature type="transmembrane region" description="Helical" evidence="5">
    <location>
        <begin position="185"/>
        <end position="205"/>
    </location>
</feature>
<dbReference type="InterPro" id="IPR011701">
    <property type="entry name" value="MFS"/>
</dbReference>
<feature type="domain" description="Major facilitator superfamily (MFS) profile" evidence="6">
    <location>
        <begin position="26"/>
        <end position="482"/>
    </location>
</feature>
<feature type="transmembrane region" description="Helical" evidence="5">
    <location>
        <begin position="330"/>
        <end position="347"/>
    </location>
</feature>
<keyword evidence="3 5" id="KW-1133">Transmembrane helix</keyword>
<comment type="subcellular location">
    <subcellularLocation>
        <location evidence="1">Cell membrane</location>
        <topology evidence="1">Multi-pass membrane protein</topology>
    </subcellularLocation>
</comment>
<dbReference type="PANTHER" id="PTHR42718:SF39">
    <property type="entry name" value="ACTINORHODIN TRANSPORTER-RELATED"/>
    <property type="match status" value="1"/>
</dbReference>
<dbReference type="InterPro" id="IPR020846">
    <property type="entry name" value="MFS_dom"/>
</dbReference>
<feature type="transmembrane region" description="Helical" evidence="5">
    <location>
        <begin position="354"/>
        <end position="374"/>
    </location>
</feature>
<feature type="transmembrane region" description="Helical" evidence="5">
    <location>
        <begin position="150"/>
        <end position="173"/>
    </location>
</feature>
<evidence type="ECO:0000256" key="2">
    <source>
        <dbReference type="ARBA" id="ARBA00022692"/>
    </source>
</evidence>
<feature type="transmembrane region" description="Helical" evidence="5">
    <location>
        <begin position="241"/>
        <end position="262"/>
    </location>
</feature>
<evidence type="ECO:0000256" key="5">
    <source>
        <dbReference type="SAM" id="Phobius"/>
    </source>
</evidence>
<dbReference type="Proteomes" id="UP000612808">
    <property type="component" value="Unassembled WGS sequence"/>
</dbReference>
<dbReference type="Gene3D" id="1.20.1250.20">
    <property type="entry name" value="MFS general substrate transporter like domains"/>
    <property type="match status" value="1"/>
</dbReference>
<proteinExistence type="predicted"/>
<dbReference type="SUPFAM" id="SSF103473">
    <property type="entry name" value="MFS general substrate transporter"/>
    <property type="match status" value="1"/>
</dbReference>